<dbReference type="InterPro" id="IPR024079">
    <property type="entry name" value="MetalloPept_cat_dom_sf"/>
</dbReference>
<dbReference type="AlphaFoldDB" id="A0A1V4AYX4"/>
<dbReference type="NCBIfam" id="NF008159">
    <property type="entry name" value="PRK10911.1"/>
    <property type="match status" value="1"/>
</dbReference>
<dbReference type="Pfam" id="PF19310">
    <property type="entry name" value="TOP_N"/>
    <property type="match status" value="1"/>
</dbReference>
<dbReference type="PANTHER" id="PTHR11804">
    <property type="entry name" value="PROTEASE M3 THIMET OLIGOPEPTIDASE-RELATED"/>
    <property type="match status" value="1"/>
</dbReference>
<feature type="domain" description="Oligopeptidase A N-terminal" evidence="11">
    <location>
        <begin position="27"/>
        <end position="147"/>
    </location>
</feature>
<keyword evidence="13" id="KW-1185">Reference proteome</keyword>
<evidence type="ECO:0000256" key="3">
    <source>
        <dbReference type="ARBA" id="ARBA00022723"/>
    </source>
</evidence>
<dbReference type="Proteomes" id="UP000254329">
    <property type="component" value="Unassembled WGS sequence"/>
</dbReference>
<organism evidence="12 13">
    <name type="scientific">Canicola haemoglobinophilus</name>
    <dbReference type="NCBI Taxonomy" id="733"/>
    <lineage>
        <taxon>Bacteria</taxon>
        <taxon>Pseudomonadati</taxon>
        <taxon>Pseudomonadota</taxon>
        <taxon>Gammaproteobacteria</taxon>
        <taxon>Pasteurellales</taxon>
        <taxon>Pasteurellaceae</taxon>
        <taxon>Canicola</taxon>
    </lineage>
</organism>
<keyword evidence="5 9" id="KW-0862">Zinc</keyword>
<evidence type="ECO:0000256" key="7">
    <source>
        <dbReference type="ARBA" id="ARBA00024603"/>
    </source>
</evidence>
<dbReference type="Gene3D" id="1.20.1050.40">
    <property type="entry name" value="Endopeptidase. Chain P, domain 1"/>
    <property type="match status" value="1"/>
</dbReference>
<dbReference type="InterPro" id="IPR045666">
    <property type="entry name" value="OpdA_N"/>
</dbReference>
<evidence type="ECO:0000313" key="13">
    <source>
        <dbReference type="Proteomes" id="UP000254329"/>
    </source>
</evidence>
<dbReference type="EC" id="3.4.24.70" evidence="8"/>
<sequence length="679" mass="78109">MSNPLLTYSELPQFSKIKPEHIQLAIETLIQQNREKIENVLKQPHFTWDNFIQVLSDEGEKLSRAWSPVSHLNAVKNSPELRDAYQACLPLLSEYSTWLGQHEGLYNAYMQLKNSPEFAQYTVAQKKSIENALRDFELSGISLPKEKQQRYGEIVARLSELNAQFSNNVLDATMGWEKIVENEEELTGLPESALQAAKQSAQSKGLTGYRFTLEFPSYLPVMTYCENRKLREEMYRAFVTRASEQGPNAGKWDNTDVMQEILTLRVELAHLLGFDTYTELSLATKMAENPQQVLDFLDNLAQRSKAQGQKELAELQAFCEKNYNITALEPWDITFYSEKQKQHLYSISDEELRPYFPENQVISGLFELMKRIFNIRAVERFDVETWHKDVRFFDLIDETNEIRGSFYLDLYARENKRGGAWMDDCIGRKRKADGTIQKPVASLTCNFNAPIGDKPALFTHDEVTTLFHEFGHGIHHMLTQIDVADVAGINGVPWDAVELPSQFLENWCWEEEALAFISGHYETGEPLPKEKLEQLLKAKNFQAAIFVLRQLEFGLFDFRLHHYFDASKQNQILDTLKQVKAEVAVIKGVDWARTPHSFSHIFAGGYSAGYYSYLWAEVLSADAYSRFEEEGIFNAETGHSFLDEILTRGGSEEPMTLFKRFRGREPKLDALLRHKGIMN</sequence>
<dbReference type="InterPro" id="IPR024077">
    <property type="entry name" value="Neurolysin/TOP_dom2"/>
</dbReference>
<name>A0A1V4AYX4_9PAST</name>
<evidence type="ECO:0000256" key="8">
    <source>
        <dbReference type="ARBA" id="ARBA00026100"/>
    </source>
</evidence>
<feature type="domain" description="Peptidase M3A/M3B catalytic" evidence="10">
    <location>
        <begin position="221"/>
        <end position="676"/>
    </location>
</feature>
<keyword evidence="2 9" id="KW-0645">Protease</keyword>
<dbReference type="PANTHER" id="PTHR11804:SF84">
    <property type="entry name" value="SACCHAROLYSIN"/>
    <property type="match status" value="1"/>
</dbReference>
<dbReference type="Pfam" id="PF01432">
    <property type="entry name" value="Peptidase_M3"/>
    <property type="match status" value="1"/>
</dbReference>
<keyword evidence="6 9" id="KW-0482">Metalloprotease</keyword>
<comment type="catalytic activity">
    <reaction evidence="7">
        <text>Hydrolysis of oligopeptides, with broad specificity. Gly or Ala commonly occur as P1 or P1' residues, but more distant residues are also important, as is shown by the fact that Z-Gly-Pro-Gly-|-Gly-Pro-Ala is cleaved, but not Z-(Gly)(5).</text>
        <dbReference type="EC" id="3.4.24.70"/>
    </reaction>
</comment>
<evidence type="ECO:0000256" key="6">
    <source>
        <dbReference type="ARBA" id="ARBA00023049"/>
    </source>
</evidence>
<evidence type="ECO:0000313" key="12">
    <source>
        <dbReference type="EMBL" id="STO60551.1"/>
    </source>
</evidence>
<dbReference type="RefSeq" id="WP_078219211.1">
    <property type="nucleotide sequence ID" value="NZ_MUXZ01000041.1"/>
</dbReference>
<keyword evidence="4 9" id="KW-0378">Hydrolase</keyword>
<dbReference type="GO" id="GO:0006518">
    <property type="term" value="P:peptide metabolic process"/>
    <property type="evidence" value="ECO:0007669"/>
    <property type="project" value="TreeGrafter"/>
</dbReference>
<dbReference type="InterPro" id="IPR024080">
    <property type="entry name" value="Neurolysin/TOP_N"/>
</dbReference>
<dbReference type="GO" id="GO:0006508">
    <property type="term" value="P:proteolysis"/>
    <property type="evidence" value="ECO:0007669"/>
    <property type="project" value="UniProtKB-KW"/>
</dbReference>
<accession>A0A1V4AYX4</accession>
<dbReference type="InterPro" id="IPR045090">
    <property type="entry name" value="Pept_M3A_M3B"/>
</dbReference>
<dbReference type="STRING" id="733.B0186_09940"/>
<evidence type="ECO:0000259" key="11">
    <source>
        <dbReference type="Pfam" id="PF19310"/>
    </source>
</evidence>
<dbReference type="SUPFAM" id="SSF55486">
    <property type="entry name" value="Metalloproteases ('zincins'), catalytic domain"/>
    <property type="match status" value="1"/>
</dbReference>
<dbReference type="Gene3D" id="3.40.390.10">
    <property type="entry name" value="Collagenase (Catalytic Domain)"/>
    <property type="match status" value="1"/>
</dbReference>
<dbReference type="EMBL" id="UGHF01000001">
    <property type="protein sequence ID" value="STO60551.1"/>
    <property type="molecule type" value="Genomic_DNA"/>
</dbReference>
<dbReference type="Gene3D" id="1.10.1370.10">
    <property type="entry name" value="Neurolysin, domain 3"/>
    <property type="match status" value="1"/>
</dbReference>
<reference evidence="12 13" key="1">
    <citation type="submission" date="2018-06" db="EMBL/GenBank/DDBJ databases">
        <authorList>
            <consortium name="Pathogen Informatics"/>
            <person name="Doyle S."/>
        </authorList>
    </citation>
    <scope>NUCLEOTIDE SEQUENCE [LARGE SCALE GENOMIC DNA]</scope>
    <source>
        <strain evidence="12 13">NCTC1659</strain>
    </source>
</reference>
<dbReference type="FunFam" id="3.40.390.10:FF:000009">
    <property type="entry name" value="Oligopeptidase A"/>
    <property type="match status" value="1"/>
</dbReference>
<evidence type="ECO:0000259" key="10">
    <source>
        <dbReference type="Pfam" id="PF01432"/>
    </source>
</evidence>
<evidence type="ECO:0000256" key="1">
    <source>
        <dbReference type="ARBA" id="ARBA00006040"/>
    </source>
</evidence>
<evidence type="ECO:0000256" key="9">
    <source>
        <dbReference type="RuleBase" id="RU003435"/>
    </source>
</evidence>
<dbReference type="GO" id="GO:0046872">
    <property type="term" value="F:metal ion binding"/>
    <property type="evidence" value="ECO:0007669"/>
    <property type="project" value="UniProtKB-UniRule"/>
</dbReference>
<proteinExistence type="inferred from homology"/>
<keyword evidence="3 9" id="KW-0479">Metal-binding</keyword>
<evidence type="ECO:0000256" key="2">
    <source>
        <dbReference type="ARBA" id="ARBA00022670"/>
    </source>
</evidence>
<dbReference type="InterPro" id="IPR034005">
    <property type="entry name" value="M3A_DCP"/>
</dbReference>
<dbReference type="GO" id="GO:0005829">
    <property type="term" value="C:cytosol"/>
    <property type="evidence" value="ECO:0007669"/>
    <property type="project" value="UniProtKB-ARBA"/>
</dbReference>
<comment type="cofactor">
    <cofactor evidence="9">
        <name>Zn(2+)</name>
        <dbReference type="ChEBI" id="CHEBI:29105"/>
    </cofactor>
    <text evidence="9">Binds 1 zinc ion.</text>
</comment>
<evidence type="ECO:0000256" key="4">
    <source>
        <dbReference type="ARBA" id="ARBA00022801"/>
    </source>
</evidence>
<protein>
    <recommendedName>
        <fullName evidence="8">oligopeptidase A</fullName>
        <ecNumber evidence="8">3.4.24.70</ecNumber>
    </recommendedName>
</protein>
<evidence type="ECO:0000256" key="5">
    <source>
        <dbReference type="ARBA" id="ARBA00022833"/>
    </source>
</evidence>
<gene>
    <name evidence="12" type="primary">prlC</name>
    <name evidence="12" type="ORF">NCTC1659_01846</name>
</gene>
<dbReference type="CDD" id="cd06456">
    <property type="entry name" value="M3A_DCP"/>
    <property type="match status" value="1"/>
</dbReference>
<dbReference type="InterPro" id="IPR001567">
    <property type="entry name" value="Pept_M3A_M3B_dom"/>
</dbReference>
<comment type="similarity">
    <text evidence="1 9">Belongs to the peptidase M3 family.</text>
</comment>
<dbReference type="GO" id="GO:0004222">
    <property type="term" value="F:metalloendopeptidase activity"/>
    <property type="evidence" value="ECO:0007669"/>
    <property type="project" value="UniProtKB-EC"/>
</dbReference>